<feature type="region of interest" description="Disordered" evidence="1">
    <location>
        <begin position="1"/>
        <end position="38"/>
    </location>
</feature>
<sequence>MGASSVQRWVKHFKDGNTSIEDEPQSDRPRTASTEATRKEWMISFKMKVSTWLRDKSSWKAAQALREEEICDLISDELSDLPTASSSDSEGSVSGSDRGPQNIVTRRESESDSESSDESASASIAGTATWGKVDKTPTLGKFIGDPGVRQMSSEPTKTEKGMKKVALWLINCALFNSFLVFKELNENSTLKYKAFLMNVTKAWARDLMVEAEPASDTDVVRPGPSTPTPRRPHVDPPGRLSGDMQKHTLVKIVMSEQSMGKYPSRQCRVCAVHKKRSKTSYICKFCVMPLHRGECFQKYHTLKHFYEIW</sequence>
<feature type="compositionally biased region" description="Low complexity" evidence="1">
    <location>
        <begin position="85"/>
        <end position="97"/>
    </location>
</feature>
<evidence type="ECO:0000313" key="3">
    <source>
        <dbReference type="Proteomes" id="UP000235965"/>
    </source>
</evidence>
<evidence type="ECO:0000313" key="2">
    <source>
        <dbReference type="EMBL" id="PNF18235.1"/>
    </source>
</evidence>
<comment type="caution">
    <text evidence="2">The sequence shown here is derived from an EMBL/GenBank/DDBJ whole genome shotgun (WGS) entry which is preliminary data.</text>
</comment>
<gene>
    <name evidence="2" type="ORF">B7P43_G16768</name>
</gene>
<accession>A0A2J7PPH5</accession>
<keyword evidence="3" id="KW-1185">Reference proteome</keyword>
<evidence type="ECO:0008006" key="4">
    <source>
        <dbReference type="Google" id="ProtNLM"/>
    </source>
</evidence>
<feature type="compositionally biased region" description="Basic and acidic residues" evidence="1">
    <location>
        <begin position="25"/>
        <end position="38"/>
    </location>
</feature>
<dbReference type="InParanoid" id="A0A2J7PPH5"/>
<dbReference type="AlphaFoldDB" id="A0A2J7PPH5"/>
<evidence type="ECO:0000256" key="1">
    <source>
        <dbReference type="SAM" id="MobiDB-lite"/>
    </source>
</evidence>
<feature type="region of interest" description="Disordered" evidence="1">
    <location>
        <begin position="81"/>
        <end position="125"/>
    </location>
</feature>
<feature type="region of interest" description="Disordered" evidence="1">
    <location>
        <begin position="214"/>
        <end position="241"/>
    </location>
</feature>
<organism evidence="2 3">
    <name type="scientific">Cryptotermes secundus</name>
    <dbReference type="NCBI Taxonomy" id="105785"/>
    <lineage>
        <taxon>Eukaryota</taxon>
        <taxon>Metazoa</taxon>
        <taxon>Ecdysozoa</taxon>
        <taxon>Arthropoda</taxon>
        <taxon>Hexapoda</taxon>
        <taxon>Insecta</taxon>
        <taxon>Pterygota</taxon>
        <taxon>Neoptera</taxon>
        <taxon>Polyneoptera</taxon>
        <taxon>Dictyoptera</taxon>
        <taxon>Blattodea</taxon>
        <taxon>Blattoidea</taxon>
        <taxon>Termitoidae</taxon>
        <taxon>Kalotermitidae</taxon>
        <taxon>Cryptotermitinae</taxon>
        <taxon>Cryptotermes</taxon>
    </lineage>
</organism>
<name>A0A2J7PPH5_9NEOP</name>
<dbReference type="EMBL" id="NEVH01022676">
    <property type="protein sequence ID" value="PNF18235.1"/>
    <property type="molecule type" value="Genomic_DNA"/>
</dbReference>
<protein>
    <recommendedName>
        <fullName evidence="4">PiggyBac transposable element-derived protein domain-containing protein</fullName>
    </recommendedName>
</protein>
<dbReference type="Proteomes" id="UP000235965">
    <property type="component" value="Unassembled WGS sequence"/>
</dbReference>
<dbReference type="STRING" id="105785.A0A2J7PPH5"/>
<reference evidence="2 3" key="1">
    <citation type="submission" date="2017-12" db="EMBL/GenBank/DDBJ databases">
        <title>Hemimetabolous genomes reveal molecular basis of termite eusociality.</title>
        <authorList>
            <person name="Harrison M.C."/>
            <person name="Jongepier E."/>
            <person name="Robertson H.M."/>
            <person name="Arning N."/>
            <person name="Bitard-Feildel T."/>
            <person name="Chao H."/>
            <person name="Childers C.P."/>
            <person name="Dinh H."/>
            <person name="Doddapaneni H."/>
            <person name="Dugan S."/>
            <person name="Gowin J."/>
            <person name="Greiner C."/>
            <person name="Han Y."/>
            <person name="Hu H."/>
            <person name="Hughes D.S.T."/>
            <person name="Huylmans A.-K."/>
            <person name="Kemena C."/>
            <person name="Kremer L.P.M."/>
            <person name="Lee S.L."/>
            <person name="Lopez-Ezquerra A."/>
            <person name="Mallet L."/>
            <person name="Monroy-Kuhn J.M."/>
            <person name="Moser A."/>
            <person name="Murali S.C."/>
            <person name="Muzny D.M."/>
            <person name="Otani S."/>
            <person name="Piulachs M.-D."/>
            <person name="Poelchau M."/>
            <person name="Qu J."/>
            <person name="Schaub F."/>
            <person name="Wada-Katsumata A."/>
            <person name="Worley K.C."/>
            <person name="Xie Q."/>
            <person name="Ylla G."/>
            <person name="Poulsen M."/>
            <person name="Gibbs R.A."/>
            <person name="Schal C."/>
            <person name="Richards S."/>
            <person name="Belles X."/>
            <person name="Korb J."/>
            <person name="Bornberg-Bauer E."/>
        </authorList>
    </citation>
    <scope>NUCLEOTIDE SEQUENCE [LARGE SCALE GENOMIC DNA]</scope>
    <source>
        <tissue evidence="2">Whole body</tissue>
    </source>
</reference>
<proteinExistence type="predicted"/>